<evidence type="ECO:0000313" key="1">
    <source>
        <dbReference type="EMBL" id="RKE97899.1"/>
    </source>
</evidence>
<proteinExistence type="predicted"/>
<dbReference type="AlphaFoldDB" id="A0A420DUQ4"/>
<gene>
    <name evidence="1" type="ORF">C8N30_2531</name>
</gene>
<sequence length="63" mass="7196">MKGNYMFDVKPLLTIKDVCMLLQRSKASIYRDIDDGSFPKPLKLKGSSRWTMSDIESRISGAR</sequence>
<name>A0A420DUQ4_9RHOB</name>
<dbReference type="Gene3D" id="1.10.238.160">
    <property type="match status" value="1"/>
</dbReference>
<dbReference type="EMBL" id="RAQK01000001">
    <property type="protein sequence ID" value="RKE97899.1"/>
    <property type="molecule type" value="Genomic_DNA"/>
</dbReference>
<dbReference type="Proteomes" id="UP000284407">
    <property type="component" value="Unassembled WGS sequence"/>
</dbReference>
<dbReference type="STRING" id="1443111.Z949_619"/>
<comment type="caution">
    <text evidence="1">The sequence shown here is derived from an EMBL/GenBank/DDBJ whole genome shotgun (WGS) entry which is preliminary data.</text>
</comment>
<accession>A0A420DUQ4</accession>
<dbReference type="InterPro" id="IPR010260">
    <property type="entry name" value="AlpA"/>
</dbReference>
<dbReference type="Pfam" id="PF05930">
    <property type="entry name" value="Phage_AlpA"/>
    <property type="match status" value="1"/>
</dbReference>
<protein>
    <submittedName>
        <fullName evidence="1">AlpA family transcriptional regulator</fullName>
    </submittedName>
</protein>
<keyword evidence="2" id="KW-1185">Reference proteome</keyword>
<reference evidence="1 2" key="1">
    <citation type="submission" date="2018-09" db="EMBL/GenBank/DDBJ databases">
        <title>Genomic Encyclopedia of Archaeal and Bacterial Type Strains, Phase II (KMG-II): from individual species to whole genera.</title>
        <authorList>
            <person name="Goeker M."/>
        </authorList>
    </citation>
    <scope>NUCLEOTIDE SEQUENCE [LARGE SCALE GENOMIC DNA]</scope>
    <source>
        <strain evidence="1 2">DSM 11458</strain>
    </source>
</reference>
<evidence type="ECO:0000313" key="2">
    <source>
        <dbReference type="Proteomes" id="UP000284407"/>
    </source>
</evidence>
<organism evidence="1 2">
    <name type="scientific">Sulfitobacter guttiformis</name>
    <dbReference type="NCBI Taxonomy" id="74349"/>
    <lineage>
        <taxon>Bacteria</taxon>
        <taxon>Pseudomonadati</taxon>
        <taxon>Pseudomonadota</taxon>
        <taxon>Alphaproteobacteria</taxon>
        <taxon>Rhodobacterales</taxon>
        <taxon>Roseobacteraceae</taxon>
        <taxon>Sulfitobacter</taxon>
    </lineage>
</organism>